<organism evidence="8 9">
    <name type="scientific">Owenia fusiformis</name>
    <name type="common">Polychaete worm</name>
    <dbReference type="NCBI Taxonomy" id="6347"/>
    <lineage>
        <taxon>Eukaryota</taxon>
        <taxon>Metazoa</taxon>
        <taxon>Spiralia</taxon>
        <taxon>Lophotrochozoa</taxon>
        <taxon>Annelida</taxon>
        <taxon>Polychaeta</taxon>
        <taxon>Sedentaria</taxon>
        <taxon>Canalipalpata</taxon>
        <taxon>Sabellida</taxon>
        <taxon>Oweniida</taxon>
        <taxon>Oweniidae</taxon>
        <taxon>Owenia</taxon>
    </lineage>
</organism>
<dbReference type="PANTHER" id="PTHR11211">
    <property type="entry name" value="IROQUOIS-CLASS HOMEODOMAIN PROTEIN IRX"/>
    <property type="match status" value="1"/>
</dbReference>
<feature type="compositionally biased region" description="Acidic residues" evidence="7">
    <location>
        <begin position="245"/>
        <end position="256"/>
    </location>
</feature>
<name>A0A8J1XR32_OWEFU</name>
<evidence type="ECO:0000256" key="3">
    <source>
        <dbReference type="ARBA" id="ARBA00023125"/>
    </source>
</evidence>
<dbReference type="SUPFAM" id="SSF46689">
    <property type="entry name" value="Homeodomain-like"/>
    <property type="match status" value="1"/>
</dbReference>
<evidence type="ECO:0000313" key="8">
    <source>
        <dbReference type="EMBL" id="CAH1779681.1"/>
    </source>
</evidence>
<dbReference type="Gene3D" id="1.10.10.60">
    <property type="entry name" value="Homeodomain-like"/>
    <property type="match status" value="1"/>
</dbReference>
<evidence type="ECO:0000313" key="9">
    <source>
        <dbReference type="Proteomes" id="UP000749559"/>
    </source>
</evidence>
<protein>
    <submittedName>
        <fullName evidence="8">Uncharacterized protein</fullName>
    </submittedName>
</protein>
<dbReference type="InterPro" id="IPR001356">
    <property type="entry name" value="HD"/>
</dbReference>
<feature type="compositionally biased region" description="Polar residues" evidence="7">
    <location>
        <begin position="294"/>
        <end position="313"/>
    </location>
</feature>
<keyword evidence="4 6" id="KW-0371">Homeobox</keyword>
<evidence type="ECO:0000256" key="4">
    <source>
        <dbReference type="ARBA" id="ARBA00023155"/>
    </source>
</evidence>
<dbReference type="PROSITE" id="PS00027">
    <property type="entry name" value="HOMEOBOX_1"/>
    <property type="match status" value="1"/>
</dbReference>
<accession>A0A8J1XR32</accession>
<dbReference type="PANTHER" id="PTHR11211:SF40">
    <property type="entry name" value="MIRROR, ISOFORM C"/>
    <property type="match status" value="1"/>
</dbReference>
<proteinExistence type="inferred from homology"/>
<comment type="similarity">
    <text evidence="2">Belongs to the TALE/IRO homeobox family.</text>
</comment>
<dbReference type="AlphaFoldDB" id="A0A8J1XR32"/>
<dbReference type="GO" id="GO:0000981">
    <property type="term" value="F:DNA-binding transcription factor activity, RNA polymerase II-specific"/>
    <property type="evidence" value="ECO:0007669"/>
    <property type="project" value="InterPro"/>
</dbReference>
<evidence type="ECO:0000256" key="5">
    <source>
        <dbReference type="ARBA" id="ARBA00023242"/>
    </source>
</evidence>
<keyword evidence="3 6" id="KW-0238">DNA-binding</keyword>
<dbReference type="GO" id="GO:0000978">
    <property type="term" value="F:RNA polymerase II cis-regulatory region sequence-specific DNA binding"/>
    <property type="evidence" value="ECO:0007669"/>
    <property type="project" value="TreeGrafter"/>
</dbReference>
<comment type="subcellular location">
    <subcellularLocation>
        <location evidence="1 6">Nucleus</location>
    </subcellularLocation>
</comment>
<dbReference type="Pfam" id="PF05920">
    <property type="entry name" value="Homeobox_KN"/>
    <property type="match status" value="1"/>
</dbReference>
<evidence type="ECO:0000256" key="7">
    <source>
        <dbReference type="SAM" id="MobiDB-lite"/>
    </source>
</evidence>
<dbReference type="InterPro" id="IPR017970">
    <property type="entry name" value="Homeobox_CS"/>
</dbReference>
<dbReference type="InterPro" id="IPR009057">
    <property type="entry name" value="Homeodomain-like_sf"/>
</dbReference>
<feature type="compositionally biased region" description="Low complexity" evidence="7">
    <location>
        <begin position="328"/>
        <end position="345"/>
    </location>
</feature>
<comment type="caution">
    <text evidence="8">The sequence shown here is derived from an EMBL/GenBank/DDBJ whole genome shotgun (WGS) entry which is preliminary data.</text>
</comment>
<gene>
    <name evidence="8" type="ORF">OFUS_LOCUS6463</name>
</gene>
<dbReference type="GO" id="GO:0048468">
    <property type="term" value="P:cell development"/>
    <property type="evidence" value="ECO:0007669"/>
    <property type="project" value="TreeGrafter"/>
</dbReference>
<dbReference type="CDD" id="cd00086">
    <property type="entry name" value="homeodomain"/>
    <property type="match status" value="1"/>
</dbReference>
<evidence type="ECO:0000256" key="6">
    <source>
        <dbReference type="PROSITE-ProRule" id="PRU00108"/>
    </source>
</evidence>
<evidence type="ECO:0000256" key="2">
    <source>
        <dbReference type="ARBA" id="ARBA00008446"/>
    </source>
</evidence>
<dbReference type="SMART" id="SM00548">
    <property type="entry name" value="IRO"/>
    <property type="match status" value="1"/>
</dbReference>
<sequence>MSTYPQFGYSYPSAASALTAASSQLLMPTVSTLSTTVSGSTLSSSSAPTTSCCESGRPIMTDPHTGQTICSCQYNPSLLSYPRISLGDTSVYSSAIAAQGYMPFGADPSAFYSPLNGYDLKDGSASATADAWRSLSQPMAGYPYDPTGMAGYPYGNSYGGMDLNAGARRKNATRETTSTLKAWLYEHRKNPYPTKGEKIMLAIITKMTLTQVSTWFANARRRLKKENKMTWSPRNRCGDGRDKDSDDDDDDMDDAKDDNNNAGSDDEDTKLNDEIKLGGDVDKDVRKDSRLPDLSTSTASTTVTNLQNNTNGDSAPKPRIWSLADVATSTTPSSGRRSPSLSTSTIPPKAEHFNSPMNSLRQWVDGAYTTSQSSQSSHPSFSHPYLFSSNPSAMGLPSTSLASSNGNHGNSVDTPPSTPPTGSRTGLMGLGSLGYGNPLPNGLGDSRLGIDQLKPDINKALMENQAKTAFKPVQPVSRSPYLQDTTIKV</sequence>
<keyword evidence="9" id="KW-1185">Reference proteome</keyword>
<dbReference type="InterPro" id="IPR003893">
    <property type="entry name" value="Iroquois_homeo"/>
</dbReference>
<dbReference type="GO" id="GO:0005634">
    <property type="term" value="C:nucleus"/>
    <property type="evidence" value="ECO:0007669"/>
    <property type="project" value="UniProtKB-SubCell"/>
</dbReference>
<dbReference type="EMBL" id="CAIIXF020000003">
    <property type="protein sequence ID" value="CAH1779681.1"/>
    <property type="molecule type" value="Genomic_DNA"/>
</dbReference>
<feature type="region of interest" description="Disordered" evidence="7">
    <location>
        <begin position="396"/>
        <end position="433"/>
    </location>
</feature>
<dbReference type="OrthoDB" id="5399138at2759"/>
<feature type="DNA-binding region" description="Homeobox" evidence="6">
    <location>
        <begin position="165"/>
        <end position="227"/>
    </location>
</feature>
<evidence type="ECO:0000256" key="1">
    <source>
        <dbReference type="ARBA" id="ARBA00004123"/>
    </source>
</evidence>
<feature type="compositionally biased region" description="Basic and acidic residues" evidence="7">
    <location>
        <begin position="269"/>
        <end position="291"/>
    </location>
</feature>
<feature type="region of interest" description="Disordered" evidence="7">
    <location>
        <begin position="227"/>
        <end position="356"/>
    </location>
</feature>
<dbReference type="Proteomes" id="UP000749559">
    <property type="component" value="Unassembled WGS sequence"/>
</dbReference>
<dbReference type="GO" id="GO:0030182">
    <property type="term" value="P:neuron differentiation"/>
    <property type="evidence" value="ECO:0007669"/>
    <property type="project" value="TreeGrafter"/>
</dbReference>
<dbReference type="SMART" id="SM00389">
    <property type="entry name" value="HOX"/>
    <property type="match status" value="1"/>
</dbReference>
<dbReference type="FunFam" id="1.10.10.60:FF:000003">
    <property type="entry name" value="Iroquois-class homeobox protein IRX"/>
    <property type="match status" value="1"/>
</dbReference>
<keyword evidence="5 6" id="KW-0539">Nucleus</keyword>
<reference evidence="8" key="1">
    <citation type="submission" date="2022-03" db="EMBL/GenBank/DDBJ databases">
        <authorList>
            <person name="Martin C."/>
        </authorList>
    </citation>
    <scope>NUCLEOTIDE SEQUENCE</scope>
</reference>
<dbReference type="PROSITE" id="PS50071">
    <property type="entry name" value="HOMEOBOX_2"/>
    <property type="match status" value="1"/>
</dbReference>
<feature type="compositionally biased region" description="Polar residues" evidence="7">
    <location>
        <begin position="396"/>
        <end position="413"/>
    </location>
</feature>
<dbReference type="InterPro" id="IPR008422">
    <property type="entry name" value="KN_HD"/>
</dbReference>